<proteinExistence type="predicted"/>
<dbReference type="RefSeq" id="WP_092742080.1">
    <property type="nucleotide sequence ID" value="NZ_FNOV01000011.1"/>
</dbReference>
<dbReference type="Proteomes" id="UP000199249">
    <property type="component" value="Unassembled WGS sequence"/>
</dbReference>
<organism evidence="1 2">
    <name type="scientific">Hymenobacter psychrophilus</name>
    <dbReference type="NCBI Taxonomy" id="651662"/>
    <lineage>
        <taxon>Bacteria</taxon>
        <taxon>Pseudomonadati</taxon>
        <taxon>Bacteroidota</taxon>
        <taxon>Cytophagia</taxon>
        <taxon>Cytophagales</taxon>
        <taxon>Hymenobacteraceae</taxon>
        <taxon>Hymenobacter</taxon>
    </lineage>
</organism>
<reference evidence="2" key="1">
    <citation type="submission" date="2016-10" db="EMBL/GenBank/DDBJ databases">
        <authorList>
            <person name="Varghese N."/>
            <person name="Submissions S."/>
        </authorList>
    </citation>
    <scope>NUCLEOTIDE SEQUENCE [LARGE SCALE GENOMIC DNA]</scope>
    <source>
        <strain evidence="2">CGMCC 1.8975</strain>
    </source>
</reference>
<evidence type="ECO:0000313" key="1">
    <source>
        <dbReference type="EMBL" id="SDY67826.1"/>
    </source>
</evidence>
<gene>
    <name evidence="1" type="ORF">SAMN04488069_111131</name>
</gene>
<dbReference type="OrthoDB" id="883020at2"/>
<dbReference type="AlphaFoldDB" id="A0A1H3LU04"/>
<keyword evidence="2" id="KW-1185">Reference proteome</keyword>
<dbReference type="EMBL" id="FNOV01000011">
    <property type="protein sequence ID" value="SDY67826.1"/>
    <property type="molecule type" value="Genomic_DNA"/>
</dbReference>
<protein>
    <recommendedName>
        <fullName evidence="3">ASCH domain-containing protein</fullName>
    </recommendedName>
</protein>
<evidence type="ECO:0000313" key="2">
    <source>
        <dbReference type="Proteomes" id="UP000199249"/>
    </source>
</evidence>
<accession>A0A1H3LU04</accession>
<sequence length="119" mass="13588">MILGFDPAFAAPIQAGTKIHTIRRGYRWQAGQLISFCLNADQATGQTFHPDNTVSSIQHLRILHGQHLFIDERPILGAELEQLAQHDGFPNSEALLNWFHYHYGPLFEGQLIHWTPARY</sequence>
<evidence type="ECO:0008006" key="3">
    <source>
        <dbReference type="Google" id="ProtNLM"/>
    </source>
</evidence>
<name>A0A1H3LU04_9BACT</name>